<evidence type="ECO:0000256" key="1">
    <source>
        <dbReference type="ARBA" id="ARBA00038101"/>
    </source>
</evidence>
<dbReference type="AlphaFoldDB" id="A0A1V9ZR39"/>
<dbReference type="Proteomes" id="UP000243579">
    <property type="component" value="Unassembled WGS sequence"/>
</dbReference>
<proteinExistence type="inferred from homology"/>
<feature type="chain" id="PRO_5013297563" description="Secreted protein" evidence="2">
    <location>
        <begin position="19"/>
        <end position="563"/>
    </location>
</feature>
<reference evidence="3 4" key="1">
    <citation type="journal article" date="2014" name="Genome Biol. Evol.">
        <title>The secreted proteins of Achlya hypogyna and Thraustotheca clavata identify the ancestral oomycete secretome and reveal gene acquisitions by horizontal gene transfer.</title>
        <authorList>
            <person name="Misner I."/>
            <person name="Blouin N."/>
            <person name="Leonard G."/>
            <person name="Richards T.A."/>
            <person name="Lane C.E."/>
        </authorList>
    </citation>
    <scope>NUCLEOTIDE SEQUENCE [LARGE SCALE GENOMIC DNA]</scope>
    <source>
        <strain evidence="3 4">ATCC 48635</strain>
    </source>
</reference>
<dbReference type="InterPro" id="IPR006597">
    <property type="entry name" value="Sel1-like"/>
</dbReference>
<dbReference type="InterPro" id="IPR011990">
    <property type="entry name" value="TPR-like_helical_dom_sf"/>
</dbReference>
<dbReference type="OrthoDB" id="2384430at2759"/>
<keyword evidence="2" id="KW-0732">Signal</keyword>
<dbReference type="EMBL" id="JNBR01000031">
    <property type="protein sequence ID" value="OQS00464.1"/>
    <property type="molecule type" value="Genomic_DNA"/>
</dbReference>
<protein>
    <recommendedName>
        <fullName evidence="5">Secreted protein</fullName>
    </recommendedName>
</protein>
<name>A0A1V9ZR39_ACHHY</name>
<dbReference type="SMART" id="SM00671">
    <property type="entry name" value="SEL1"/>
    <property type="match status" value="7"/>
</dbReference>
<gene>
    <name evidence="3" type="ORF">ACHHYP_03542</name>
</gene>
<dbReference type="STRING" id="1202772.A0A1V9ZR39"/>
<accession>A0A1V9ZR39</accession>
<dbReference type="PANTHER" id="PTHR11102:SF147">
    <property type="entry name" value="SEL1L ADAPTOR SUBUNIT OF ERAD E3 UBIQUITIN LIGASE"/>
    <property type="match status" value="1"/>
</dbReference>
<dbReference type="GO" id="GO:0036503">
    <property type="term" value="P:ERAD pathway"/>
    <property type="evidence" value="ECO:0007669"/>
    <property type="project" value="TreeGrafter"/>
</dbReference>
<comment type="similarity">
    <text evidence="1">Belongs to the sel-1 family.</text>
</comment>
<evidence type="ECO:0000256" key="2">
    <source>
        <dbReference type="SAM" id="SignalP"/>
    </source>
</evidence>
<comment type="caution">
    <text evidence="3">The sequence shown here is derived from an EMBL/GenBank/DDBJ whole genome shotgun (WGS) entry which is preliminary data.</text>
</comment>
<sequence length="563" mass="60510">MVRVGPSVLLCLAAVASATKDATFVTDSADAAGLLHQANTLRHVDSANASALYAQVASMSNITAAGDALFALGDLAFPDPSARLFFKQSAALGRPHAQHMLAALTAIGIGSPPAVASAVIYDHFAALGGDSRAAQALGYRALYGLGSPRSCAVALKYYKHRAATVVAESASMAPGLWRKPVSLVNQAVTDPDTDFHKLVYVAAAAASARDGRALYRAATRYLTLMGPVDSSEYVTPRAWLEEALVCGEAAAAAYLGHFYAFGWGVPIDYSRAHALYTVAIDIKGGEALNGLGLLHLHGRGVPQNEDVALDHFDKAALQGHADAMYHVGAILGARKQESLSARYLQAATSSGHALATFAYAQVVEKTSVHPFPRTCDIVVPLYKRVAEARGHPLFDRAVAAFHRGDYAEAHLMYRIVAEEGYLVAQTNALWLQHEGYVSYKDPRLAKRAAAQGSGYAQLLLADAHYNRGDYRMALAAYTVIATSTQTQWKTPGAYKIVAPAAFRLGYMHEMGLGTPASRSSALQFYARAIEVERRFKLPIELWTWKWALLDFFAVLTAHQSENL</sequence>
<dbReference type="GO" id="GO:0005789">
    <property type="term" value="C:endoplasmic reticulum membrane"/>
    <property type="evidence" value="ECO:0007669"/>
    <property type="project" value="TreeGrafter"/>
</dbReference>
<dbReference type="Pfam" id="PF08238">
    <property type="entry name" value="Sel1"/>
    <property type="match status" value="5"/>
</dbReference>
<organism evidence="3 4">
    <name type="scientific">Achlya hypogyna</name>
    <name type="common">Oomycete</name>
    <name type="synonym">Protoachlya hypogyna</name>
    <dbReference type="NCBI Taxonomy" id="1202772"/>
    <lineage>
        <taxon>Eukaryota</taxon>
        <taxon>Sar</taxon>
        <taxon>Stramenopiles</taxon>
        <taxon>Oomycota</taxon>
        <taxon>Saprolegniomycetes</taxon>
        <taxon>Saprolegniales</taxon>
        <taxon>Achlyaceae</taxon>
        <taxon>Achlya</taxon>
    </lineage>
</organism>
<dbReference type="Gene3D" id="1.25.40.10">
    <property type="entry name" value="Tetratricopeptide repeat domain"/>
    <property type="match status" value="3"/>
</dbReference>
<dbReference type="PANTHER" id="PTHR11102">
    <property type="entry name" value="SEL-1-LIKE PROTEIN"/>
    <property type="match status" value="1"/>
</dbReference>
<evidence type="ECO:0000313" key="3">
    <source>
        <dbReference type="EMBL" id="OQS00464.1"/>
    </source>
</evidence>
<evidence type="ECO:0008006" key="5">
    <source>
        <dbReference type="Google" id="ProtNLM"/>
    </source>
</evidence>
<dbReference type="SUPFAM" id="SSF81901">
    <property type="entry name" value="HCP-like"/>
    <property type="match status" value="3"/>
</dbReference>
<keyword evidence="4" id="KW-1185">Reference proteome</keyword>
<feature type="signal peptide" evidence="2">
    <location>
        <begin position="1"/>
        <end position="18"/>
    </location>
</feature>
<evidence type="ECO:0000313" key="4">
    <source>
        <dbReference type="Proteomes" id="UP000243579"/>
    </source>
</evidence>
<dbReference type="InterPro" id="IPR050767">
    <property type="entry name" value="Sel1_AlgK"/>
</dbReference>